<dbReference type="EMBL" id="UHJC01000001">
    <property type="protein sequence ID" value="SUP81615.1"/>
    <property type="molecule type" value="Genomic_DNA"/>
</dbReference>
<feature type="signal peptide" evidence="1">
    <location>
        <begin position="1"/>
        <end position="21"/>
    </location>
</feature>
<dbReference type="InterPro" id="IPR049736">
    <property type="entry name" value="PqiC"/>
</dbReference>
<dbReference type="Pfam" id="PF03886">
    <property type="entry name" value="ABC_trans_aux"/>
    <property type="match status" value="1"/>
</dbReference>
<evidence type="ECO:0000313" key="3">
    <source>
        <dbReference type="EMBL" id="SUP81615.1"/>
    </source>
</evidence>
<dbReference type="PROSITE" id="PS51257">
    <property type="entry name" value="PROKAR_LIPOPROTEIN"/>
    <property type="match status" value="1"/>
</dbReference>
<proteinExistence type="predicted"/>
<dbReference type="RefSeq" id="WP_033851153.1">
    <property type="nucleotide sequence ID" value="NZ_CPWG01000028.1"/>
</dbReference>
<evidence type="ECO:0000259" key="2">
    <source>
        <dbReference type="Pfam" id="PF03886"/>
    </source>
</evidence>
<keyword evidence="3" id="KW-0449">Lipoprotein</keyword>
<evidence type="ECO:0000313" key="4">
    <source>
        <dbReference type="Proteomes" id="UP000255087"/>
    </source>
</evidence>
<feature type="chain" id="PRO_5030019045" evidence="1">
    <location>
        <begin position="22"/>
        <end position="192"/>
    </location>
</feature>
<keyword evidence="1" id="KW-0732">Signal</keyword>
<sequence>MMKWMAVIVALLLSACSSEISKTYYQLPALNQLPELNAPATVSSSVASRQLWVEHVSVADYLAAVGVVYQTNDVQYVIANNNLWASPLDQQLQQTLVTNLSYSLPGWLVSAQPLDSDQDVLNVTVTGFHGRYDGRAVIRGVWILKHQGQLIKQPFNLELKQSEDGYDALVRTLAEGWQQEAKTIAAQLQQIK</sequence>
<dbReference type="SUPFAM" id="SSF159594">
    <property type="entry name" value="XCC0632-like"/>
    <property type="match status" value="1"/>
</dbReference>
<gene>
    <name evidence="3" type="ORF">NCTC8580_01684</name>
</gene>
<name>A0A0T9JMW5_YERPU</name>
<protein>
    <submittedName>
        <fullName evidence="3">Lipoprotein</fullName>
    </submittedName>
</protein>
<feature type="domain" description="ABC-type transport auxiliary lipoprotein component" evidence="2">
    <location>
        <begin position="33"/>
        <end position="185"/>
    </location>
</feature>
<dbReference type="eggNOG" id="COG3009">
    <property type="taxonomic scope" value="Bacteria"/>
</dbReference>
<organism evidence="3 4">
    <name type="scientific">Yersinia pseudotuberculosis</name>
    <dbReference type="NCBI Taxonomy" id="633"/>
    <lineage>
        <taxon>Bacteria</taxon>
        <taxon>Pseudomonadati</taxon>
        <taxon>Pseudomonadota</taxon>
        <taxon>Gammaproteobacteria</taxon>
        <taxon>Enterobacterales</taxon>
        <taxon>Yersiniaceae</taxon>
        <taxon>Yersinia</taxon>
    </lineage>
</organism>
<dbReference type="Proteomes" id="UP000255087">
    <property type="component" value="Unassembled WGS sequence"/>
</dbReference>
<dbReference type="InterPro" id="IPR005586">
    <property type="entry name" value="ABC_trans_aux"/>
</dbReference>
<accession>A0A0T9JMW5</accession>
<dbReference type="NCBIfam" id="NF033620">
    <property type="entry name" value="pqiC"/>
    <property type="match status" value="1"/>
</dbReference>
<dbReference type="Gene3D" id="3.40.50.10610">
    <property type="entry name" value="ABC-type transport auxiliary lipoprotein component"/>
    <property type="match status" value="1"/>
</dbReference>
<reference evidence="3 4" key="1">
    <citation type="submission" date="2018-06" db="EMBL/GenBank/DDBJ databases">
        <authorList>
            <consortium name="Pathogen Informatics"/>
            <person name="Doyle S."/>
        </authorList>
    </citation>
    <scope>NUCLEOTIDE SEQUENCE [LARGE SCALE GENOMIC DNA]</scope>
    <source>
        <strain evidence="3 4">NCTC8580</strain>
    </source>
</reference>
<dbReference type="AlphaFoldDB" id="A0A0T9JMW5"/>
<evidence type="ECO:0000256" key="1">
    <source>
        <dbReference type="SAM" id="SignalP"/>
    </source>
</evidence>